<dbReference type="Proteomes" id="UP001060919">
    <property type="component" value="Chromosome"/>
</dbReference>
<organism evidence="1 2">
    <name type="scientific">Aureispira anguillae</name>
    <dbReference type="NCBI Taxonomy" id="2864201"/>
    <lineage>
        <taxon>Bacteria</taxon>
        <taxon>Pseudomonadati</taxon>
        <taxon>Bacteroidota</taxon>
        <taxon>Saprospiria</taxon>
        <taxon>Saprospirales</taxon>
        <taxon>Saprospiraceae</taxon>
        <taxon>Aureispira</taxon>
    </lineage>
</organism>
<dbReference type="KEGG" id="aup:AsAng_0044000"/>
<reference evidence="1" key="1">
    <citation type="submission" date="2022-09" db="EMBL/GenBank/DDBJ databases">
        <title>Aureispira anguillicida sp. nov., isolated from Leptocephalus of Japanese eel Anguilla japonica.</title>
        <authorList>
            <person name="Yuasa K."/>
            <person name="Mekata T."/>
            <person name="Ikunari K."/>
        </authorList>
    </citation>
    <scope>NUCLEOTIDE SEQUENCE</scope>
    <source>
        <strain evidence="1">EL160426</strain>
    </source>
</reference>
<keyword evidence="2" id="KW-1185">Reference proteome</keyword>
<gene>
    <name evidence="1" type="ORF">AsAng_0044000</name>
</gene>
<dbReference type="EMBL" id="AP026867">
    <property type="protein sequence ID" value="BDS13661.1"/>
    <property type="molecule type" value="Genomic_DNA"/>
</dbReference>
<protein>
    <submittedName>
        <fullName evidence="1">Uncharacterized protein</fullName>
    </submittedName>
</protein>
<sequence>MYLYYLCFMYRSKLIDLLQILDRQEKEAFKKWINSPIHNQHQKSKELLLLLLSKRSLTPRTTHRKKVYAQLYPNEIYQDAKLKHIMSYCVQLLENFIEFLMQKKSTFSNKKMLIEFLEKRKLNKYAKQNILKLQQAQQNQLVQDSNYHYHQFQLEKIIFEHQNTASRTRKTNLQPLLDHHYLAFVLETLNYACETIMHQRLYKSVYEVPLLTAVLGEIESGRFDTIPAVQLYFYSYMSLQHPNKENYFQVLQRLLIKHHDALSPKELKSIYLIAINYCVRQLNNGVEKYVRSVFELYQYGLEHAILIENNQLSQFTHKNIITAAIRLKEYDWARQFITDYTPLLEPTYQENYAYYANAKLLFAQHQYDACMQLLVQVEFDDLFLNMSAKVMLLKIYYERQYIDALMALLMSFKRFLQRKSIVAYHREIYKNMIYLTEKMLAIPPNDATKREELRQEIEQTNPLTEKPWLLAQLKQL</sequence>
<accession>A0A916DW29</accession>
<dbReference type="AlphaFoldDB" id="A0A916DW29"/>
<evidence type="ECO:0000313" key="1">
    <source>
        <dbReference type="EMBL" id="BDS13661.1"/>
    </source>
</evidence>
<proteinExistence type="predicted"/>
<name>A0A916DW29_9BACT</name>
<evidence type="ECO:0000313" key="2">
    <source>
        <dbReference type="Proteomes" id="UP001060919"/>
    </source>
</evidence>